<feature type="active site" description="Proton acceptor; specific for (S)-substrate epimerization" evidence="5">
    <location>
        <position position="248"/>
    </location>
</feature>
<evidence type="ECO:0000256" key="1">
    <source>
        <dbReference type="ARBA" id="ARBA00008031"/>
    </source>
</evidence>
<organism evidence="9">
    <name type="scientific">uncultured Alphaproteobacteria bacterium</name>
    <dbReference type="NCBI Taxonomy" id="91750"/>
    <lineage>
        <taxon>Bacteria</taxon>
        <taxon>Pseudomonadati</taxon>
        <taxon>Pseudomonadota</taxon>
        <taxon>Alphaproteobacteria</taxon>
        <taxon>environmental samples</taxon>
    </lineage>
</organism>
<dbReference type="SFLD" id="SFLDS00001">
    <property type="entry name" value="Enolase"/>
    <property type="match status" value="1"/>
</dbReference>
<accession>A0A212IYX9</accession>
<dbReference type="InterPro" id="IPR018110">
    <property type="entry name" value="Mandel_Rmase/mucon_lact_enz_CS"/>
</dbReference>
<evidence type="ECO:0000256" key="7">
    <source>
        <dbReference type="RuleBase" id="RU366006"/>
    </source>
</evidence>
<evidence type="ECO:0000259" key="8">
    <source>
        <dbReference type="SMART" id="SM00922"/>
    </source>
</evidence>
<protein>
    <recommendedName>
        <fullName evidence="7">Dipeptide epimerase</fullName>
        <ecNumber evidence="7">5.1.1.-</ecNumber>
    </recommendedName>
</protein>
<dbReference type="EC" id="5.1.1.-" evidence="7"/>
<dbReference type="InterPro" id="IPR036849">
    <property type="entry name" value="Enolase-like_C_sf"/>
</dbReference>
<sequence>MWVLDVQRESWPIAGSFTISRGSRTVAEVVVVSLTDARSGKRGRGECVPYARYGESVEGVVAEIEALAPQLASGRLDRQALQSVLHPGAARNALDCAFWDLEAKERGRAVWEIAGLDRPGTLTTAETLSLDLPEKMAAQAVAKVGCPLLKIKLGAEGALARVEAIRAARPDATLIVDANEALPPAELVPTLKALAALGVAMVEQPLPAGEDDALAGIDSPIPLCADESSHTVKDIPRLAKLYDLVNVKLDKTGGLTEAIAMVRAAEAAGLKVMIGCMVGTSLSMAPAFLLGGHATYCDLDGPVILAKDREFGLAYSRGRVSPPLPDLWG</sequence>
<feature type="binding site" evidence="6">
    <location>
        <position position="177"/>
    </location>
    <ligand>
        <name>Mg(2+)</name>
        <dbReference type="ChEBI" id="CHEBI:18420"/>
    </ligand>
</feature>
<gene>
    <name evidence="9" type="primary">ycjG</name>
    <name evidence="9" type="ORF">KL86APRO_10245</name>
</gene>
<dbReference type="NCBIfam" id="NF042940">
    <property type="entry name" value="racemase_DgcA"/>
    <property type="match status" value="1"/>
</dbReference>
<dbReference type="SUPFAM" id="SSF54826">
    <property type="entry name" value="Enolase N-terminal domain-like"/>
    <property type="match status" value="1"/>
</dbReference>
<evidence type="ECO:0000256" key="4">
    <source>
        <dbReference type="ARBA" id="ARBA00023235"/>
    </source>
</evidence>
<proteinExistence type="inferred from homology"/>
<dbReference type="SFLD" id="SFLDG00180">
    <property type="entry name" value="muconate_cycloisomerase"/>
    <property type="match status" value="1"/>
</dbReference>
<dbReference type="Gene3D" id="3.20.20.120">
    <property type="entry name" value="Enolase-like C-terminal domain"/>
    <property type="match status" value="1"/>
</dbReference>
<feature type="binding site" evidence="6">
    <location>
        <position position="203"/>
    </location>
    <ligand>
        <name>Mg(2+)</name>
        <dbReference type="ChEBI" id="CHEBI:18420"/>
    </ligand>
</feature>
<dbReference type="SFLD" id="SFLDF00010">
    <property type="entry name" value="dipeptide_epimerase"/>
    <property type="match status" value="1"/>
</dbReference>
<evidence type="ECO:0000313" key="9">
    <source>
        <dbReference type="EMBL" id="SBV92391.1"/>
    </source>
</evidence>
<dbReference type="PROSITE" id="PS00909">
    <property type="entry name" value="MR_MLE_2"/>
    <property type="match status" value="1"/>
</dbReference>
<evidence type="ECO:0000256" key="5">
    <source>
        <dbReference type="PIRSR" id="PIRSR634603-1"/>
    </source>
</evidence>
<dbReference type="InterPro" id="IPR029065">
    <property type="entry name" value="Enolase_C-like"/>
</dbReference>
<dbReference type="SUPFAM" id="SSF51604">
    <property type="entry name" value="Enolase C-terminal domain-like"/>
    <property type="match status" value="1"/>
</dbReference>
<evidence type="ECO:0000256" key="3">
    <source>
        <dbReference type="ARBA" id="ARBA00022842"/>
    </source>
</evidence>
<keyword evidence="2 6" id="KW-0479">Metal-binding</keyword>
<dbReference type="InterPro" id="IPR034603">
    <property type="entry name" value="Dipeptide_epimerase"/>
</dbReference>
<comment type="cofactor">
    <cofactor evidence="6 7">
        <name>Mg(2+)</name>
        <dbReference type="ChEBI" id="CHEBI:18420"/>
    </cofactor>
    <text evidence="6 7">Binds 1 Mg(2+) ion per subunit.</text>
</comment>
<dbReference type="InterPro" id="IPR029017">
    <property type="entry name" value="Enolase-like_N"/>
</dbReference>
<keyword evidence="4 7" id="KW-0413">Isomerase</keyword>
<dbReference type="CDD" id="cd03319">
    <property type="entry name" value="L-Ala-DL-Glu_epimerase"/>
    <property type="match status" value="1"/>
</dbReference>
<comment type="similarity">
    <text evidence="1 7">Belongs to the mandelate racemase/muconate lactonizing enzyme family.</text>
</comment>
<evidence type="ECO:0000256" key="2">
    <source>
        <dbReference type="ARBA" id="ARBA00022723"/>
    </source>
</evidence>
<dbReference type="PANTHER" id="PTHR48080:SF3">
    <property type="entry name" value="ENOLASE SUPERFAMILY MEMBER DDB_G0284701"/>
    <property type="match status" value="1"/>
</dbReference>
<feature type="domain" description="Mandelate racemase/muconate lactonizing enzyme C-terminal" evidence="8">
    <location>
        <begin position="133"/>
        <end position="224"/>
    </location>
</feature>
<feature type="binding site" evidence="6">
    <location>
        <position position="226"/>
    </location>
    <ligand>
        <name>Mg(2+)</name>
        <dbReference type="ChEBI" id="CHEBI:18420"/>
    </ligand>
</feature>
<dbReference type="AlphaFoldDB" id="A0A212IYX9"/>
<dbReference type="PANTHER" id="PTHR48080">
    <property type="entry name" value="D-GALACTONATE DEHYDRATASE-RELATED"/>
    <property type="match status" value="1"/>
</dbReference>
<dbReference type="Pfam" id="PF13378">
    <property type="entry name" value="MR_MLE_C"/>
    <property type="match status" value="1"/>
</dbReference>
<dbReference type="InterPro" id="IPR013341">
    <property type="entry name" value="Mandelate_racemase_N_dom"/>
</dbReference>
<evidence type="ECO:0000256" key="6">
    <source>
        <dbReference type="PIRSR" id="PIRSR634603-3"/>
    </source>
</evidence>
<keyword evidence="3 6" id="KW-0460">Magnesium</keyword>
<dbReference type="GO" id="GO:0016855">
    <property type="term" value="F:racemase and epimerase activity, acting on amino acids and derivatives"/>
    <property type="evidence" value="ECO:0007669"/>
    <property type="project" value="UniProtKB-UniRule"/>
</dbReference>
<dbReference type="SMART" id="SM00922">
    <property type="entry name" value="MR_MLE"/>
    <property type="match status" value="1"/>
</dbReference>
<dbReference type="Gene3D" id="3.30.390.10">
    <property type="entry name" value="Enolase-like, N-terminal domain"/>
    <property type="match status" value="1"/>
</dbReference>
<dbReference type="GO" id="GO:0000287">
    <property type="term" value="F:magnesium ion binding"/>
    <property type="evidence" value="ECO:0007669"/>
    <property type="project" value="UniProtKB-ARBA"/>
</dbReference>
<dbReference type="Pfam" id="PF02746">
    <property type="entry name" value="MR_MLE_N"/>
    <property type="match status" value="1"/>
</dbReference>
<dbReference type="GO" id="GO:0009063">
    <property type="term" value="P:amino acid catabolic process"/>
    <property type="evidence" value="ECO:0007669"/>
    <property type="project" value="InterPro"/>
</dbReference>
<dbReference type="InterPro" id="IPR034593">
    <property type="entry name" value="DgoD-like"/>
</dbReference>
<name>A0A212IYX9_9PROT</name>
<reference evidence="9" key="1">
    <citation type="submission" date="2016-04" db="EMBL/GenBank/DDBJ databases">
        <authorList>
            <person name="Evans L.H."/>
            <person name="Alamgir A."/>
            <person name="Owens N."/>
            <person name="Weber N.D."/>
            <person name="Virtaneva K."/>
            <person name="Barbian K."/>
            <person name="Babar A."/>
            <person name="Rosenke K."/>
        </authorList>
    </citation>
    <scope>NUCLEOTIDE SEQUENCE</scope>
    <source>
        <strain evidence="9">86</strain>
    </source>
</reference>
<feature type="active site" description="Proton acceptor; specific for (R)-substrate epimerization" evidence="5">
    <location>
        <position position="152"/>
    </location>
</feature>
<dbReference type="InterPro" id="IPR013342">
    <property type="entry name" value="Mandelate_racemase_C"/>
</dbReference>
<dbReference type="EMBL" id="FLUO01000001">
    <property type="protein sequence ID" value="SBV92391.1"/>
    <property type="molecule type" value="Genomic_DNA"/>
</dbReference>